<dbReference type="EMBL" id="JAQIFT010000068">
    <property type="protein sequence ID" value="MDA3733685.1"/>
    <property type="molecule type" value="Genomic_DNA"/>
</dbReference>
<dbReference type="CDD" id="cd24004">
    <property type="entry name" value="ASKHA_NBD_PilM-like"/>
    <property type="match status" value="1"/>
</dbReference>
<dbReference type="PANTHER" id="PTHR32432:SF3">
    <property type="entry name" value="ETHANOLAMINE UTILIZATION PROTEIN EUTJ"/>
    <property type="match status" value="1"/>
</dbReference>
<keyword evidence="2" id="KW-0131">Cell cycle</keyword>
<dbReference type="InterPro" id="IPR050696">
    <property type="entry name" value="FtsA/MreB"/>
</dbReference>
<dbReference type="RefSeq" id="WP_271013449.1">
    <property type="nucleotide sequence ID" value="NZ_JAQIFT010000068.1"/>
</dbReference>
<dbReference type="InterPro" id="IPR043129">
    <property type="entry name" value="ATPase_NBD"/>
</dbReference>
<keyword evidence="3" id="KW-1185">Reference proteome</keyword>
<protein>
    <submittedName>
        <fullName evidence="2">Cell division protein FtsA</fullName>
    </submittedName>
</protein>
<gene>
    <name evidence="2" type="ORF">PBV87_19630</name>
</gene>
<dbReference type="SUPFAM" id="SSF53067">
    <property type="entry name" value="Actin-like ATPase domain"/>
    <property type="match status" value="2"/>
</dbReference>
<feature type="domain" description="SHS2" evidence="1">
    <location>
        <begin position="5"/>
        <end position="202"/>
    </location>
</feature>
<dbReference type="InterPro" id="IPR003494">
    <property type="entry name" value="SHS2_FtsA"/>
</dbReference>
<evidence type="ECO:0000313" key="2">
    <source>
        <dbReference type="EMBL" id="MDA3733685.1"/>
    </source>
</evidence>
<name>A0AA42J2U0_9FIRM</name>
<evidence type="ECO:0000313" key="3">
    <source>
        <dbReference type="Proteomes" id="UP001169242"/>
    </source>
</evidence>
<organism evidence="2 3">
    <name type="scientific">Holtiella tumoricola</name>
    <dbReference type="NCBI Taxonomy" id="3018743"/>
    <lineage>
        <taxon>Bacteria</taxon>
        <taxon>Bacillati</taxon>
        <taxon>Bacillota</taxon>
        <taxon>Clostridia</taxon>
        <taxon>Lachnospirales</taxon>
        <taxon>Cellulosilyticaceae</taxon>
        <taxon>Holtiella</taxon>
    </lineage>
</organism>
<dbReference type="Proteomes" id="UP001169242">
    <property type="component" value="Unassembled WGS sequence"/>
</dbReference>
<dbReference type="GO" id="GO:0051301">
    <property type="term" value="P:cell division"/>
    <property type="evidence" value="ECO:0007669"/>
    <property type="project" value="UniProtKB-KW"/>
</dbReference>
<proteinExistence type="predicted"/>
<dbReference type="SMART" id="SM00842">
    <property type="entry name" value="FtsA"/>
    <property type="match status" value="1"/>
</dbReference>
<reference evidence="2" key="1">
    <citation type="journal article" date="2023" name="Int. J. Syst. Evol. Microbiol.">
        <title>&lt;i&gt;Holtiella tumoricola&lt;/i&gt; gen. nov. sp. nov., isolated from a human clinical sample.</title>
        <authorList>
            <person name="Allen-Vercoe E."/>
            <person name="Daigneault M.C."/>
            <person name="Vancuren S.J."/>
            <person name="Cochrane K."/>
            <person name="O'Neal L.L."/>
            <person name="Sankaranarayanan K."/>
            <person name="Lawson P.A."/>
        </authorList>
    </citation>
    <scope>NUCLEOTIDE SEQUENCE</scope>
    <source>
        <strain evidence="2">CC70A</strain>
    </source>
</reference>
<sequence length="667" mass="74718">MSDLIFGLDIGTRTVIGTLGYIKEKKWHVKHHICMEHEERAMLDGQVHDIEKVANIVRRIKEKLEEEVGYALKEVNIAAAGRVLNTQMTYVTKSFDEVHEIGPLDMQNLQVEGIDLAKEMLERERKIKATEYFCVGHTVINYFVDDYVISNPEGHKGEVLSAKILATFLPKSVVDSLYAVTNRVDLHVSHLTLEPIAAINAVIPENLRLLNLALVDIGAGTSDIAITREGSVVAYGMIPMAGDEVTEAIVHKYLVDFNTAEKMKQAMNYQEIITYEDIIGFTNEISSTELKACIEPIMGQLAKQIGKKILELNGKKSTNAVFCIGGGSQMPGLIENLSSELKLPEARVAVRLADQIPDVVYECEMTKGPEMITPLGIAMTAAKSIQQQFLNVNFNGEKITLMNTKKMTILDVLMHAGIAHTEIFPTKGRTLMFKCNGERIRIKGGSGEAAVIFLNDQIASLEDAISEGDRIHMIFAKPGVDGTGYVKDYIHLLKEPITLYVNGEPIYLPMILVNGDMRSQEEIIQDGDEIEVKTIHTLLELCQLLQMKIEEKLIVVNGNEVNGEYLLQPFDHIDISNKVEEQKNNHMELLEQLLQQQNDSAIRLYVNGELIELPYKEAGYVFVNIFDYIDFDLSQPKGTIQLILNGMKAAVTDPIKENDKIEIYWKK</sequence>
<evidence type="ECO:0000259" key="1">
    <source>
        <dbReference type="SMART" id="SM00842"/>
    </source>
</evidence>
<accession>A0AA42J2U0</accession>
<dbReference type="Pfam" id="PF14450">
    <property type="entry name" value="FtsA"/>
    <property type="match status" value="1"/>
</dbReference>
<dbReference type="Gene3D" id="3.30.420.40">
    <property type="match status" value="2"/>
</dbReference>
<comment type="caution">
    <text evidence="2">The sequence shown here is derived from an EMBL/GenBank/DDBJ whole genome shotgun (WGS) entry which is preliminary data.</text>
</comment>
<dbReference type="PANTHER" id="PTHR32432">
    <property type="entry name" value="CELL DIVISION PROTEIN FTSA-RELATED"/>
    <property type="match status" value="1"/>
</dbReference>
<keyword evidence="2" id="KW-0132">Cell division</keyword>
<dbReference type="AlphaFoldDB" id="A0AA42J2U0"/>